<dbReference type="PANTHER" id="PTHR11079:SF161">
    <property type="entry name" value="CMP_DCMP-TYPE DEAMINASE DOMAIN-CONTAINING PROTEIN"/>
    <property type="match status" value="1"/>
</dbReference>
<dbReference type="GO" id="GO:0006152">
    <property type="term" value="P:purine nucleoside catabolic process"/>
    <property type="evidence" value="ECO:0007669"/>
    <property type="project" value="TreeGrafter"/>
</dbReference>
<gene>
    <name evidence="2" type="ORF">COS52_05110</name>
</gene>
<dbReference type="CDD" id="cd01285">
    <property type="entry name" value="nucleoside_deaminase"/>
    <property type="match status" value="1"/>
</dbReference>
<dbReference type="PANTHER" id="PTHR11079">
    <property type="entry name" value="CYTOSINE DEAMINASE FAMILY MEMBER"/>
    <property type="match status" value="1"/>
</dbReference>
<dbReference type="InterPro" id="IPR002125">
    <property type="entry name" value="CMP_dCMP_dom"/>
</dbReference>
<dbReference type="Proteomes" id="UP000230119">
    <property type="component" value="Unassembled WGS sequence"/>
</dbReference>
<sequence>MEKSIMKELIQYGYEKLEKNNAYPFCAFVVRSGVIVSKGYNSKVNLFEDKTSHGEMEAFSIACKTLQIKDLIFGKEYELYTTCEPCLACFDTALWHKIGKIVFSVDKHDFPEYFHDHPYSIEDFEKQNPGLISIKRGVLHNEGIALFKKAKQKYGW</sequence>
<dbReference type="AlphaFoldDB" id="A0A2M7BR57"/>
<reference evidence="3" key="1">
    <citation type="submission" date="2017-09" db="EMBL/GenBank/DDBJ databases">
        <title>Depth-based differentiation of microbial function through sediment-hosted aquifers and enrichment of novel symbionts in the deep terrestrial subsurface.</title>
        <authorList>
            <person name="Probst A.J."/>
            <person name="Ladd B."/>
            <person name="Jarett J.K."/>
            <person name="Geller-Mcgrath D.E."/>
            <person name="Sieber C.M.K."/>
            <person name="Emerson J.B."/>
            <person name="Anantharaman K."/>
            <person name="Thomas B.C."/>
            <person name="Malmstrom R."/>
            <person name="Stieglmeier M."/>
            <person name="Klingl A."/>
            <person name="Woyke T."/>
            <person name="Ryan C.M."/>
            <person name="Banfield J.F."/>
        </authorList>
    </citation>
    <scope>NUCLEOTIDE SEQUENCE [LARGE SCALE GENOMIC DNA]</scope>
</reference>
<evidence type="ECO:0000313" key="2">
    <source>
        <dbReference type="EMBL" id="PIV07981.1"/>
    </source>
</evidence>
<dbReference type="PROSITE" id="PS51747">
    <property type="entry name" value="CYT_DCMP_DEAMINASES_2"/>
    <property type="match status" value="1"/>
</dbReference>
<protein>
    <recommendedName>
        <fullName evidence="1">CMP/dCMP-type deaminase domain-containing protein</fullName>
    </recommendedName>
</protein>
<comment type="caution">
    <text evidence="2">The sequence shown here is derived from an EMBL/GenBank/DDBJ whole genome shotgun (WGS) entry which is preliminary data.</text>
</comment>
<accession>A0A2M7BR57</accession>
<dbReference type="EMBL" id="PEVA01000214">
    <property type="protein sequence ID" value="PIV07981.1"/>
    <property type="molecule type" value="Genomic_DNA"/>
</dbReference>
<dbReference type="GO" id="GO:0047974">
    <property type="term" value="F:guanosine deaminase activity"/>
    <property type="evidence" value="ECO:0007669"/>
    <property type="project" value="TreeGrafter"/>
</dbReference>
<dbReference type="Pfam" id="PF00383">
    <property type="entry name" value="dCMP_cyt_deam_1"/>
    <property type="match status" value="1"/>
</dbReference>
<name>A0A2M7BR57_9BACT</name>
<dbReference type="SUPFAM" id="SSF53927">
    <property type="entry name" value="Cytidine deaminase-like"/>
    <property type="match status" value="1"/>
</dbReference>
<evidence type="ECO:0000313" key="3">
    <source>
        <dbReference type="Proteomes" id="UP000230119"/>
    </source>
</evidence>
<proteinExistence type="predicted"/>
<organism evidence="2 3">
    <name type="scientific">Candidatus Roizmanbacteria bacterium CG03_land_8_20_14_0_80_39_12</name>
    <dbReference type="NCBI Taxonomy" id="1974847"/>
    <lineage>
        <taxon>Bacteria</taxon>
        <taxon>Candidatus Roizmaniibacteriota</taxon>
    </lineage>
</organism>
<feature type="domain" description="CMP/dCMP-type deaminase" evidence="1">
    <location>
        <begin position="4"/>
        <end position="127"/>
    </location>
</feature>
<dbReference type="InterPro" id="IPR016193">
    <property type="entry name" value="Cytidine_deaminase-like"/>
</dbReference>
<evidence type="ECO:0000259" key="1">
    <source>
        <dbReference type="PROSITE" id="PS51747"/>
    </source>
</evidence>
<dbReference type="Gene3D" id="3.40.140.10">
    <property type="entry name" value="Cytidine Deaminase, domain 2"/>
    <property type="match status" value="1"/>
</dbReference>